<dbReference type="Proteomes" id="UP001199915">
    <property type="component" value="Unassembled WGS sequence"/>
</dbReference>
<accession>A0AAE3JUA4</accession>
<dbReference type="RefSeq" id="WP_238033746.1">
    <property type="nucleotide sequence ID" value="NZ_JAKNFS010000045.1"/>
</dbReference>
<gene>
    <name evidence="1" type="ORF">L0N21_17870</name>
</gene>
<feature type="non-terminal residue" evidence="1">
    <location>
        <position position="1"/>
    </location>
</feature>
<evidence type="ECO:0000313" key="2">
    <source>
        <dbReference type="Proteomes" id="UP001199915"/>
    </source>
</evidence>
<comment type="caution">
    <text evidence="1">The sequence shown here is derived from an EMBL/GenBank/DDBJ whole genome shotgun (WGS) entry which is preliminary data.</text>
</comment>
<proteinExistence type="predicted"/>
<organism evidence="1 2">
    <name type="scientific">Fusicatenibacter saccharivorans</name>
    <dbReference type="NCBI Taxonomy" id="1150298"/>
    <lineage>
        <taxon>Bacteria</taxon>
        <taxon>Bacillati</taxon>
        <taxon>Bacillota</taxon>
        <taxon>Clostridia</taxon>
        <taxon>Lachnospirales</taxon>
        <taxon>Lachnospiraceae</taxon>
        <taxon>Fusicatenibacter</taxon>
    </lineage>
</organism>
<name>A0AAE3JUA4_9FIRM</name>
<sequence length="132" mass="15305">EVLFYSIGAFNELQECSFEENDRKIQSIEINRKTENELLINFHLKDRMVSVEAGFENWITQEAVFDDPHHFLNSFSYAFKDDKTLVIKQYWLNMSGYDIYTLHFQDDSVNGMIITSVKLGGAVPIELSGNIQ</sequence>
<dbReference type="AlphaFoldDB" id="A0AAE3JUA4"/>
<evidence type="ECO:0000313" key="1">
    <source>
        <dbReference type="EMBL" id="MCG4767346.1"/>
    </source>
</evidence>
<reference evidence="1" key="1">
    <citation type="submission" date="2022-01" db="EMBL/GenBank/DDBJ databases">
        <title>Collection of gut derived symbiotic bacterial strains cultured from healthy donors.</title>
        <authorList>
            <person name="Lin H."/>
            <person name="Kohout C."/>
            <person name="Waligurski E."/>
            <person name="Pamer E.G."/>
        </authorList>
    </citation>
    <scope>NUCLEOTIDE SEQUENCE</scope>
    <source>
        <strain evidence="1">DFI.5.49</strain>
    </source>
</reference>
<dbReference type="EMBL" id="JAKNFS010000045">
    <property type="protein sequence ID" value="MCG4767346.1"/>
    <property type="molecule type" value="Genomic_DNA"/>
</dbReference>
<protein>
    <submittedName>
        <fullName evidence="1">Uncharacterized protein</fullName>
    </submittedName>
</protein>